<organism evidence="1 2">
    <name type="scientific">Caerostris darwini</name>
    <dbReference type="NCBI Taxonomy" id="1538125"/>
    <lineage>
        <taxon>Eukaryota</taxon>
        <taxon>Metazoa</taxon>
        <taxon>Ecdysozoa</taxon>
        <taxon>Arthropoda</taxon>
        <taxon>Chelicerata</taxon>
        <taxon>Arachnida</taxon>
        <taxon>Araneae</taxon>
        <taxon>Araneomorphae</taxon>
        <taxon>Entelegynae</taxon>
        <taxon>Araneoidea</taxon>
        <taxon>Araneidae</taxon>
        <taxon>Caerostris</taxon>
    </lineage>
</organism>
<protein>
    <submittedName>
        <fullName evidence="1">Uncharacterized protein</fullName>
    </submittedName>
</protein>
<keyword evidence="2" id="KW-1185">Reference proteome</keyword>
<dbReference type="EMBL" id="BPLQ01013760">
    <property type="protein sequence ID" value="GIY74566.1"/>
    <property type="molecule type" value="Genomic_DNA"/>
</dbReference>
<reference evidence="1 2" key="1">
    <citation type="submission" date="2021-06" db="EMBL/GenBank/DDBJ databases">
        <title>Caerostris darwini draft genome.</title>
        <authorList>
            <person name="Kono N."/>
            <person name="Arakawa K."/>
        </authorList>
    </citation>
    <scope>NUCLEOTIDE SEQUENCE [LARGE SCALE GENOMIC DNA]</scope>
</reference>
<evidence type="ECO:0000313" key="1">
    <source>
        <dbReference type="EMBL" id="GIY74566.1"/>
    </source>
</evidence>
<dbReference type="Proteomes" id="UP001054837">
    <property type="component" value="Unassembled WGS sequence"/>
</dbReference>
<accession>A0AAV4VXR7</accession>
<gene>
    <name evidence="1" type="ORF">CDAR_410121</name>
</gene>
<comment type="caution">
    <text evidence="1">The sequence shown here is derived from an EMBL/GenBank/DDBJ whole genome shotgun (WGS) entry which is preliminary data.</text>
</comment>
<sequence>MFLLWSPRSSRALLGHRKQSFITFLHFSNIPNWAIEYLMQILQNNKAQPDRLLCLPYVIPSDNKAEPGRLFCLSHVPILCLPGTTWSSSLSSSLWQPSSVSWSS</sequence>
<name>A0AAV4VXR7_9ARAC</name>
<dbReference type="AlphaFoldDB" id="A0AAV4VXR7"/>
<evidence type="ECO:0000313" key="2">
    <source>
        <dbReference type="Proteomes" id="UP001054837"/>
    </source>
</evidence>
<proteinExistence type="predicted"/>